<dbReference type="STRING" id="1581680.BN1209_1290"/>
<dbReference type="Proteomes" id="UP000056322">
    <property type="component" value="Chromosome 1"/>
</dbReference>
<evidence type="ECO:0000256" key="1">
    <source>
        <dbReference type="ARBA" id="ARBA00022729"/>
    </source>
</evidence>
<dbReference type="PANTHER" id="PTHR37482:SF1">
    <property type="entry name" value="OUTER MEMBRANE PROTEIN ASSEMBLY FACTOR BAME"/>
    <property type="match status" value="1"/>
</dbReference>
<dbReference type="InterPro" id="IPR037873">
    <property type="entry name" value="BamE-like"/>
</dbReference>
<dbReference type="KEGG" id="mbac:BN1209_1290"/>
<dbReference type="AlphaFoldDB" id="A0A0B7J0Z5"/>
<evidence type="ECO:0000256" key="6">
    <source>
        <dbReference type="SAM" id="SignalP"/>
    </source>
</evidence>
<dbReference type="GO" id="GO:0043165">
    <property type="term" value="P:Gram-negative-bacterium-type cell outer membrane assembly"/>
    <property type="evidence" value="ECO:0007669"/>
    <property type="project" value="UniProtKB-UniRule"/>
</dbReference>
<dbReference type="InterPro" id="IPR056203">
    <property type="entry name" value="Cds6_C"/>
</dbReference>
<organism evidence="9 10">
    <name type="scientific">Candidatus Methylopumilus turicensis</name>
    <dbReference type="NCBI Taxonomy" id="1581680"/>
    <lineage>
        <taxon>Bacteria</taxon>
        <taxon>Pseudomonadati</taxon>
        <taxon>Pseudomonadota</taxon>
        <taxon>Betaproteobacteria</taxon>
        <taxon>Nitrosomonadales</taxon>
        <taxon>Methylophilaceae</taxon>
        <taxon>Candidatus Methylopumilus</taxon>
    </lineage>
</organism>
<name>A0A0B7J0Z5_9PROT</name>
<keyword evidence="1 4" id="KW-0732">Signal</keyword>
<feature type="signal peptide" evidence="6">
    <location>
        <begin position="1"/>
        <end position="22"/>
    </location>
</feature>
<dbReference type="GO" id="GO:0051205">
    <property type="term" value="P:protein insertion into membrane"/>
    <property type="evidence" value="ECO:0007669"/>
    <property type="project" value="UniProtKB-UniRule"/>
</dbReference>
<accession>A0A0B7J0Z5</accession>
<sequence>MKVIAMRYLVLLLAVLSASCTSTLPSLKPYHLDVQQGNVVTSKMMLQLKPGMTKSQVRYVMGTPLLQDSFHQDRWDYLYQMNKGGNVIERRRVILEFKNDGLAAVRGDVIAAGSPGAENAPMATIDEVKTAKSDKTLLAEDAKSSWIDRFKFWKDDEKTEVVKTEAVKTEVVKTEGSVVKQKPVTPTLESVAKADAVVSHAPEIVKPTQAQQPEAKDSSLGQVAIVEATPQQRLTETSPTLGDKAPPQGAMNEAMPVDAKAEITIMVNAWAQAWRTKNVGAYLAFYSDRFVPEGASRKTWLAQRKQRIAGQSGVIQLTLENIKVDLNANSARVEFLQHYSSGKFADHVTKVLSLSREQNQWLIVRESLAAKASKVEANDGAQVVEVFKLRDVTADEKSEAMPEKMMQESARKALEPAVPAKPEPVKAAPAIVPAPKEVKPVTTDLAPAKSEAAKAELNKSKALPPEDAPGYFERMLEKIGF</sequence>
<evidence type="ECO:0000256" key="3">
    <source>
        <dbReference type="ARBA" id="ARBA00023237"/>
    </source>
</evidence>
<comment type="subcellular location">
    <subcellularLocation>
        <location evidence="4">Cell outer membrane</location>
        <topology evidence="4">Lipid-anchor</topology>
    </subcellularLocation>
</comment>
<dbReference type="Gene3D" id="3.10.450.50">
    <property type="match status" value="1"/>
</dbReference>
<dbReference type="PANTHER" id="PTHR37482">
    <property type="entry name" value="OUTER MEMBRANE PROTEIN ASSEMBLY FACTOR BAME"/>
    <property type="match status" value="1"/>
</dbReference>
<dbReference type="RefSeq" id="WP_171816509.1">
    <property type="nucleotide sequence ID" value="NZ_LN794158.1"/>
</dbReference>
<dbReference type="Gene3D" id="3.30.1450.10">
    <property type="match status" value="1"/>
</dbReference>
<dbReference type="HOGENOM" id="CLU_044701_0_0_4"/>
<dbReference type="PROSITE" id="PS51257">
    <property type="entry name" value="PROKAR_LIPOPROTEIN"/>
    <property type="match status" value="1"/>
</dbReference>
<dbReference type="Pfam" id="PF24125">
    <property type="entry name" value="Cds6_C"/>
    <property type="match status" value="1"/>
</dbReference>
<dbReference type="SUPFAM" id="SSF54427">
    <property type="entry name" value="NTF2-like"/>
    <property type="match status" value="1"/>
</dbReference>
<evidence type="ECO:0000313" key="9">
    <source>
        <dbReference type="EMBL" id="CEN56328.1"/>
    </source>
</evidence>
<comment type="similarity">
    <text evidence="4">Belongs to the BamE family.</text>
</comment>
<evidence type="ECO:0000259" key="7">
    <source>
        <dbReference type="Pfam" id="PF04355"/>
    </source>
</evidence>
<reference evidence="10" key="1">
    <citation type="submission" date="2014-12" db="EMBL/GenBank/DDBJ databases">
        <authorList>
            <person name="Salcher M.M."/>
        </authorList>
    </citation>
    <scope>NUCLEOTIDE SEQUENCE [LARGE SCALE GENOMIC DNA]</scope>
    <source>
        <strain evidence="10">MMS-10A-171</strain>
    </source>
</reference>
<evidence type="ECO:0000259" key="8">
    <source>
        <dbReference type="Pfam" id="PF24125"/>
    </source>
</evidence>
<dbReference type="InterPro" id="IPR007450">
    <property type="entry name" value="BamE_dom"/>
</dbReference>
<keyword evidence="3 4" id="KW-0998">Cell outer membrane</keyword>
<evidence type="ECO:0000313" key="10">
    <source>
        <dbReference type="Proteomes" id="UP000056322"/>
    </source>
</evidence>
<keyword evidence="4" id="KW-0449">Lipoprotein</keyword>
<dbReference type="GO" id="GO:1990063">
    <property type="term" value="C:Bam protein complex"/>
    <property type="evidence" value="ECO:0007669"/>
    <property type="project" value="TreeGrafter"/>
</dbReference>
<feature type="region of interest" description="Disordered" evidence="5">
    <location>
        <begin position="447"/>
        <end position="468"/>
    </location>
</feature>
<dbReference type="Pfam" id="PF04355">
    <property type="entry name" value="BamE"/>
    <property type="match status" value="1"/>
</dbReference>
<dbReference type="GO" id="GO:0030674">
    <property type="term" value="F:protein-macromolecule adaptor activity"/>
    <property type="evidence" value="ECO:0007669"/>
    <property type="project" value="TreeGrafter"/>
</dbReference>
<feature type="domain" description="Cds6 C-terminal" evidence="8">
    <location>
        <begin position="264"/>
        <end position="366"/>
    </location>
</feature>
<dbReference type="InterPro" id="IPR026592">
    <property type="entry name" value="BamE"/>
</dbReference>
<dbReference type="EMBL" id="LN794158">
    <property type="protein sequence ID" value="CEN56328.1"/>
    <property type="molecule type" value="Genomic_DNA"/>
</dbReference>
<protein>
    <recommendedName>
        <fullName evidence="4">Outer membrane protein assembly factor BamE</fullName>
    </recommendedName>
</protein>
<feature type="chain" id="PRO_5008984981" description="Outer membrane protein assembly factor BamE" evidence="6">
    <location>
        <begin position="23"/>
        <end position="481"/>
    </location>
</feature>
<comment type="subunit">
    <text evidence="4">Part of the Bam complex.</text>
</comment>
<keyword evidence="10" id="KW-1185">Reference proteome</keyword>
<gene>
    <name evidence="4" type="primary">bamE</name>
    <name evidence="9" type="ORF">BN1209_1290</name>
</gene>
<feature type="domain" description="Outer membrane protein assembly factor BamE" evidence="7">
    <location>
        <begin position="37"/>
        <end position="104"/>
    </location>
</feature>
<dbReference type="HAMAP" id="MF_00925">
    <property type="entry name" value="OM_assembly_BamE"/>
    <property type="match status" value="1"/>
</dbReference>
<keyword evidence="2 4" id="KW-0472">Membrane</keyword>
<evidence type="ECO:0000256" key="4">
    <source>
        <dbReference type="HAMAP-Rule" id="MF_00925"/>
    </source>
</evidence>
<proteinExistence type="inferred from homology"/>
<comment type="function">
    <text evidence="4">Part of the outer membrane protein assembly complex, which is involved in assembly and insertion of beta-barrel proteins into the outer membrane.</text>
</comment>
<keyword evidence="4" id="KW-0564">Palmitate</keyword>
<evidence type="ECO:0000256" key="5">
    <source>
        <dbReference type="SAM" id="MobiDB-lite"/>
    </source>
</evidence>
<dbReference type="InterPro" id="IPR032710">
    <property type="entry name" value="NTF2-like_dom_sf"/>
</dbReference>
<evidence type="ECO:0000256" key="2">
    <source>
        <dbReference type="ARBA" id="ARBA00023136"/>
    </source>
</evidence>